<dbReference type="EMBL" id="BQKV01000081">
    <property type="protein sequence ID" value="GJN65328.1"/>
    <property type="molecule type" value="Genomic_DNA"/>
</dbReference>
<name>A0AA37IZZ4_9FIRM</name>
<dbReference type="AlphaFoldDB" id="A0AA37IZZ4"/>
<dbReference type="Gene3D" id="1.10.10.60">
    <property type="entry name" value="Homeodomain-like"/>
    <property type="match status" value="1"/>
</dbReference>
<comment type="caution">
    <text evidence="1">The sequence shown here is derived from an EMBL/GenBank/DDBJ whole genome shotgun (WGS) entry which is preliminary data.</text>
</comment>
<proteinExistence type="predicted"/>
<evidence type="ECO:0000313" key="2">
    <source>
        <dbReference type="Proteomes" id="UP001055185"/>
    </source>
</evidence>
<gene>
    <name evidence="1" type="ORF">JCM17207_19530</name>
</gene>
<protein>
    <submittedName>
        <fullName evidence="1">Uncharacterized protein</fullName>
    </submittedName>
</protein>
<sequence>MTRSNKELIALNLLTYPTSKEAAEKSGVSITTIYRLKKDKDFQEILQKVKNSIFQETMQKAQGYCLESLEVLREVAKDKSATDSSRVSAARAILELGIALYENENIIRRLDEMERRLTGD</sequence>
<dbReference type="Proteomes" id="UP001055185">
    <property type="component" value="Unassembled WGS sequence"/>
</dbReference>
<evidence type="ECO:0000313" key="1">
    <source>
        <dbReference type="EMBL" id="GJN65328.1"/>
    </source>
</evidence>
<reference evidence="1" key="1">
    <citation type="journal article" date="2022" name="Int. J. Syst. Evol. Microbiol.">
        <title>Genome-based, phenotypic and chemotaxonomic classification of Faecalibacterium strains: proposal of three novel species Faecalibacterium duncaniae sp. nov., Faecalibacterium hattorii sp. nov. and Faecalibacterium gallinarum sp. nov. .</title>
        <authorList>
            <person name="Sakamoto M."/>
            <person name="Sakurai N."/>
            <person name="Tanno H."/>
            <person name="Iino T."/>
            <person name="Ohkuma M."/>
            <person name="Endo A."/>
        </authorList>
    </citation>
    <scope>NUCLEOTIDE SEQUENCE</scope>
    <source>
        <strain evidence="1">JCM 17207</strain>
    </source>
</reference>
<organism evidence="1 2">
    <name type="scientific">Faecalibacterium gallinarum</name>
    <dbReference type="NCBI Taxonomy" id="2903556"/>
    <lineage>
        <taxon>Bacteria</taxon>
        <taxon>Bacillati</taxon>
        <taxon>Bacillota</taxon>
        <taxon>Clostridia</taxon>
        <taxon>Eubacteriales</taxon>
        <taxon>Oscillospiraceae</taxon>
        <taxon>Faecalibacterium</taxon>
    </lineage>
</organism>
<accession>A0AA37IZZ4</accession>
<dbReference type="RefSeq" id="WP_238317565.1">
    <property type="nucleotide sequence ID" value="NZ_BQKV01000081.1"/>
</dbReference>
<keyword evidence="2" id="KW-1185">Reference proteome</keyword>